<accession>K9ULP2</accession>
<reference evidence="12 13" key="1">
    <citation type="submission" date="2012-05" db="EMBL/GenBank/DDBJ databases">
        <title>Finished chromosome of genome of Chamaesiphon sp. PCC 6605.</title>
        <authorList>
            <consortium name="US DOE Joint Genome Institute"/>
            <person name="Gugger M."/>
            <person name="Coursin T."/>
            <person name="Rippka R."/>
            <person name="Tandeau De Marsac N."/>
            <person name="Huntemann M."/>
            <person name="Wei C.-L."/>
            <person name="Han J."/>
            <person name="Detter J.C."/>
            <person name="Han C."/>
            <person name="Tapia R."/>
            <person name="Chen A."/>
            <person name="Kyrpides N."/>
            <person name="Mavromatis K."/>
            <person name="Markowitz V."/>
            <person name="Szeto E."/>
            <person name="Ivanova N."/>
            <person name="Pagani I."/>
            <person name="Pati A."/>
            <person name="Goodwin L."/>
            <person name="Nordberg H.P."/>
            <person name="Cantor M.N."/>
            <person name="Hua S.X."/>
            <person name="Woyke T."/>
            <person name="Kerfeld C.A."/>
        </authorList>
    </citation>
    <scope>NUCLEOTIDE SEQUENCE [LARGE SCALE GENOMIC DNA]</scope>
    <source>
        <strain evidence="13">ATCC 27169 / PCC 6605</strain>
    </source>
</reference>
<keyword evidence="6 9" id="KW-0067">ATP-binding</keyword>
<evidence type="ECO:0000256" key="9">
    <source>
        <dbReference type="PROSITE-ProRule" id="PRU10141"/>
    </source>
</evidence>
<feature type="compositionally biased region" description="Polar residues" evidence="10">
    <location>
        <begin position="527"/>
        <end position="536"/>
    </location>
</feature>
<proteinExistence type="predicted"/>
<gene>
    <name evidence="12" type="ORF">Cha6605_4817</name>
</gene>
<evidence type="ECO:0000256" key="10">
    <source>
        <dbReference type="SAM" id="MobiDB-lite"/>
    </source>
</evidence>
<evidence type="ECO:0000256" key="8">
    <source>
        <dbReference type="ARBA" id="ARBA00048679"/>
    </source>
</evidence>
<keyword evidence="13" id="KW-1185">Reference proteome</keyword>
<feature type="compositionally biased region" description="Low complexity" evidence="10">
    <location>
        <begin position="441"/>
        <end position="462"/>
    </location>
</feature>
<evidence type="ECO:0000256" key="2">
    <source>
        <dbReference type="ARBA" id="ARBA00022527"/>
    </source>
</evidence>
<evidence type="ECO:0000256" key="7">
    <source>
        <dbReference type="ARBA" id="ARBA00047899"/>
    </source>
</evidence>
<feature type="compositionally biased region" description="Pro residues" evidence="10">
    <location>
        <begin position="491"/>
        <end position="505"/>
    </location>
</feature>
<dbReference type="SUPFAM" id="SSF56112">
    <property type="entry name" value="Protein kinase-like (PK-like)"/>
    <property type="match status" value="1"/>
</dbReference>
<dbReference type="PRINTS" id="PR01217">
    <property type="entry name" value="PRICHEXTENSN"/>
</dbReference>
<evidence type="ECO:0000259" key="11">
    <source>
        <dbReference type="PROSITE" id="PS50011"/>
    </source>
</evidence>
<dbReference type="HOGENOM" id="CLU_000288_135_5_3"/>
<dbReference type="InterPro" id="IPR003646">
    <property type="entry name" value="SH3-like_bac-type"/>
</dbReference>
<dbReference type="SMART" id="SM00220">
    <property type="entry name" value="S_TKc"/>
    <property type="match status" value="1"/>
</dbReference>
<dbReference type="eggNOG" id="COG0515">
    <property type="taxonomic scope" value="Bacteria"/>
</dbReference>
<evidence type="ECO:0000256" key="5">
    <source>
        <dbReference type="ARBA" id="ARBA00022777"/>
    </source>
</evidence>
<feature type="region of interest" description="Disordered" evidence="10">
    <location>
        <begin position="430"/>
        <end position="556"/>
    </location>
</feature>
<dbReference type="KEGG" id="cmp:Cha6605_4817"/>
<dbReference type="EC" id="2.7.11.1" evidence="1"/>
<dbReference type="EMBL" id="CP003600">
    <property type="protein sequence ID" value="AFY95730.1"/>
    <property type="molecule type" value="Genomic_DNA"/>
</dbReference>
<keyword evidence="3" id="KW-0808">Transferase</keyword>
<dbReference type="InterPro" id="IPR011009">
    <property type="entry name" value="Kinase-like_dom_sf"/>
</dbReference>
<dbReference type="Pfam" id="PF00069">
    <property type="entry name" value="Pkinase"/>
    <property type="match status" value="1"/>
</dbReference>
<evidence type="ECO:0000313" key="12">
    <source>
        <dbReference type="EMBL" id="AFY95730.1"/>
    </source>
</evidence>
<feature type="compositionally biased region" description="Pro residues" evidence="10">
    <location>
        <begin position="463"/>
        <end position="475"/>
    </location>
</feature>
<dbReference type="AlphaFoldDB" id="K9ULP2"/>
<evidence type="ECO:0000256" key="3">
    <source>
        <dbReference type="ARBA" id="ARBA00022679"/>
    </source>
</evidence>
<feature type="binding site" evidence="9">
    <location>
        <position position="41"/>
    </location>
    <ligand>
        <name>ATP</name>
        <dbReference type="ChEBI" id="CHEBI:30616"/>
    </ligand>
</feature>
<keyword evidence="2 12" id="KW-0723">Serine/threonine-protein kinase</keyword>
<dbReference type="Gene3D" id="2.30.30.40">
    <property type="entry name" value="SH3 Domains"/>
    <property type="match status" value="1"/>
</dbReference>
<evidence type="ECO:0000256" key="4">
    <source>
        <dbReference type="ARBA" id="ARBA00022741"/>
    </source>
</evidence>
<dbReference type="STRING" id="1173020.Cha6605_4817"/>
<dbReference type="PANTHER" id="PTHR24363">
    <property type="entry name" value="SERINE/THREONINE PROTEIN KINASE"/>
    <property type="match status" value="1"/>
</dbReference>
<keyword evidence="5 12" id="KW-0418">Kinase</keyword>
<dbReference type="PROSITE" id="PS50011">
    <property type="entry name" value="PROTEIN_KINASE_DOM"/>
    <property type="match status" value="1"/>
</dbReference>
<dbReference type="PROSITE" id="PS00107">
    <property type="entry name" value="PROTEIN_KINASE_ATP"/>
    <property type="match status" value="1"/>
</dbReference>
<feature type="domain" description="Protein kinase" evidence="11">
    <location>
        <begin position="10"/>
        <end position="272"/>
    </location>
</feature>
<name>K9ULP2_CHAP6</name>
<protein>
    <recommendedName>
        <fullName evidence="1">non-specific serine/threonine protein kinase</fullName>
        <ecNumber evidence="1">2.7.11.1</ecNumber>
    </recommendedName>
</protein>
<dbReference type="PANTHER" id="PTHR24363:SF0">
    <property type="entry name" value="SERINE_THREONINE KINASE LIKE DOMAIN CONTAINING 1"/>
    <property type="match status" value="1"/>
</dbReference>
<dbReference type="Pfam" id="PF08239">
    <property type="entry name" value="SH3_3"/>
    <property type="match status" value="1"/>
</dbReference>
<dbReference type="Gene3D" id="1.10.510.10">
    <property type="entry name" value="Transferase(Phosphotransferase) domain 1"/>
    <property type="match status" value="1"/>
</dbReference>
<organism evidence="12 13">
    <name type="scientific">Chamaesiphon minutus (strain ATCC 27169 / PCC 6605)</name>
    <dbReference type="NCBI Taxonomy" id="1173020"/>
    <lineage>
        <taxon>Bacteria</taxon>
        <taxon>Bacillati</taxon>
        <taxon>Cyanobacteriota</taxon>
        <taxon>Cyanophyceae</taxon>
        <taxon>Gomontiellales</taxon>
        <taxon>Chamaesiphonaceae</taxon>
        <taxon>Chamaesiphon</taxon>
    </lineage>
</organism>
<dbReference type="CDD" id="cd14014">
    <property type="entry name" value="STKc_PknB_like"/>
    <property type="match status" value="1"/>
</dbReference>
<dbReference type="InterPro" id="IPR000719">
    <property type="entry name" value="Prot_kinase_dom"/>
</dbReference>
<comment type="catalytic activity">
    <reaction evidence="7">
        <text>L-threonyl-[protein] + ATP = O-phospho-L-threonyl-[protein] + ADP + H(+)</text>
        <dbReference type="Rhea" id="RHEA:46608"/>
        <dbReference type="Rhea" id="RHEA-COMP:11060"/>
        <dbReference type="Rhea" id="RHEA-COMP:11605"/>
        <dbReference type="ChEBI" id="CHEBI:15378"/>
        <dbReference type="ChEBI" id="CHEBI:30013"/>
        <dbReference type="ChEBI" id="CHEBI:30616"/>
        <dbReference type="ChEBI" id="CHEBI:61977"/>
        <dbReference type="ChEBI" id="CHEBI:456216"/>
        <dbReference type="EC" id="2.7.11.1"/>
    </reaction>
</comment>
<dbReference type="RefSeq" id="WP_015161820.1">
    <property type="nucleotide sequence ID" value="NC_019697.1"/>
</dbReference>
<evidence type="ECO:0000313" key="13">
    <source>
        <dbReference type="Proteomes" id="UP000010366"/>
    </source>
</evidence>
<keyword evidence="4 9" id="KW-0547">Nucleotide-binding</keyword>
<evidence type="ECO:0000256" key="6">
    <source>
        <dbReference type="ARBA" id="ARBA00022840"/>
    </source>
</evidence>
<evidence type="ECO:0000256" key="1">
    <source>
        <dbReference type="ARBA" id="ARBA00012513"/>
    </source>
</evidence>
<dbReference type="GO" id="GO:0005524">
    <property type="term" value="F:ATP binding"/>
    <property type="evidence" value="ECO:0007669"/>
    <property type="project" value="UniProtKB-UniRule"/>
</dbReference>
<dbReference type="InterPro" id="IPR017441">
    <property type="entry name" value="Protein_kinase_ATP_BS"/>
</dbReference>
<dbReference type="GO" id="GO:0004674">
    <property type="term" value="F:protein serine/threonine kinase activity"/>
    <property type="evidence" value="ECO:0007669"/>
    <property type="project" value="UniProtKB-KW"/>
</dbReference>
<comment type="catalytic activity">
    <reaction evidence="8">
        <text>L-seryl-[protein] + ATP = O-phospho-L-seryl-[protein] + ADP + H(+)</text>
        <dbReference type="Rhea" id="RHEA:17989"/>
        <dbReference type="Rhea" id="RHEA-COMP:9863"/>
        <dbReference type="Rhea" id="RHEA-COMP:11604"/>
        <dbReference type="ChEBI" id="CHEBI:15378"/>
        <dbReference type="ChEBI" id="CHEBI:29999"/>
        <dbReference type="ChEBI" id="CHEBI:30616"/>
        <dbReference type="ChEBI" id="CHEBI:83421"/>
        <dbReference type="ChEBI" id="CHEBI:456216"/>
        <dbReference type="EC" id="2.7.11.1"/>
    </reaction>
</comment>
<dbReference type="PATRIC" id="fig|1173020.3.peg.5506"/>
<dbReference type="Proteomes" id="UP000010366">
    <property type="component" value="Chromosome"/>
</dbReference>
<sequence>MIGQLLAGHYRVLEVLGAGGFGQTYITEDLHLPGNPKCVLKHLKPASSDRSLLDIARNLFEKEAIVLQQLGNHDRIPRLLAYFEEQQEFYLVQEYVPGHPLSKELTKGTKWSEAQVIELLQEILDVLVFIHSQGVIHRDIKPDNIMRRNRDRRLILIDFGAIKQVRNQQMLNGQNTMTVAIGTPGYMPIEQASGTPRASSDLYSLGTIGIQALTGVNPYELPTDENTGELKWEHLTLANPQLIAILQRMTRYHFKDRYQTAAEALKAVRGLISGIVVSPDATYVQTTQPQPRNLDSQAATLITPRPSTTNSQSSSPTFANPSGPNLFPVFGGVAAILAAVGSFVWFSRGIFDRQDFARDVSTELCRVATPTDLPSTRVRSQPDRDAKVIATLARGTKIVYRSEQDVFVQIQMADRSTGWVFNNQIASCNAPVIKPTPKPTATPKTESPKPIVVPSPRVTSTPSPTPSVAPTPAITPNPLESATPIEVPLPDVSPTPVVTPTPTPTPSTATPTPTPTPTPSIELSPPIKQNSDPESGTSKTPKSTPSDPPKDSTPLW</sequence>